<feature type="region of interest" description="Disordered" evidence="5">
    <location>
        <begin position="22"/>
        <end position="46"/>
    </location>
</feature>
<dbReference type="AlphaFoldDB" id="A0AAW0BZZ4"/>
<reference evidence="7 8" key="1">
    <citation type="journal article" date="2024" name="J Genomics">
        <title>Draft genome sequencing and assembly of Favolaschia claudopus CIRM-BRFM 2984 isolated from oak limbs.</title>
        <authorList>
            <person name="Navarro D."/>
            <person name="Drula E."/>
            <person name="Chaduli D."/>
            <person name="Cazenave R."/>
            <person name="Ahrendt S."/>
            <person name="Wang J."/>
            <person name="Lipzen A."/>
            <person name="Daum C."/>
            <person name="Barry K."/>
            <person name="Grigoriev I.V."/>
            <person name="Favel A."/>
            <person name="Rosso M.N."/>
            <person name="Martin F."/>
        </authorList>
    </citation>
    <scope>NUCLEOTIDE SEQUENCE [LARGE SCALE GENOMIC DNA]</scope>
    <source>
        <strain evidence="7 8">CIRM-BRFM 2984</strain>
    </source>
</reference>
<organism evidence="7 8">
    <name type="scientific">Favolaschia claudopus</name>
    <dbReference type="NCBI Taxonomy" id="2862362"/>
    <lineage>
        <taxon>Eukaryota</taxon>
        <taxon>Fungi</taxon>
        <taxon>Dikarya</taxon>
        <taxon>Basidiomycota</taxon>
        <taxon>Agaricomycotina</taxon>
        <taxon>Agaricomycetes</taxon>
        <taxon>Agaricomycetidae</taxon>
        <taxon>Agaricales</taxon>
        <taxon>Marasmiineae</taxon>
        <taxon>Mycenaceae</taxon>
        <taxon>Favolaschia</taxon>
    </lineage>
</organism>
<protein>
    <submittedName>
        <fullName evidence="7">Uncharacterized protein</fullName>
    </submittedName>
</protein>
<dbReference type="GO" id="GO:0071944">
    <property type="term" value="C:cell periphery"/>
    <property type="evidence" value="ECO:0007669"/>
    <property type="project" value="UniProtKB-ARBA"/>
</dbReference>
<evidence type="ECO:0000313" key="8">
    <source>
        <dbReference type="Proteomes" id="UP001362999"/>
    </source>
</evidence>
<comment type="subcellular location">
    <subcellularLocation>
        <location evidence="1">Membrane</location>
        <topology evidence="1">Single-pass membrane protein</topology>
    </subcellularLocation>
</comment>
<feature type="region of interest" description="Disordered" evidence="5">
    <location>
        <begin position="559"/>
        <end position="597"/>
    </location>
</feature>
<keyword evidence="4 6" id="KW-0472">Membrane</keyword>
<proteinExistence type="predicted"/>
<name>A0AAW0BZZ4_9AGAR</name>
<dbReference type="InterPro" id="IPR051694">
    <property type="entry name" value="Immunoregulatory_rcpt-like"/>
</dbReference>
<sequence>MSAHIRQARAHVRHANRAGGFFGGLFPGGDPEKPTDPTDPGKAAADAAAAASSSLAAAVSSASAQRASLASAAAASASAADSAAAASLSAAAAAAAASASAAAASASQAAAQSSSISPSSTPPPSSTTHSSISVTTTFTGTALHQNLTITHTAQVTAANANANAQKSDTPAPSNTNALVAPVLGGVAGGVVGLALLVFLITWFMRRRRPDQDAINFDPGAFRRSAMLMADPPTHQDTVDRGYNPAPGPDMVERRPIYTQASFDNNMGVNSPTSGSQLVFQAPFSPITAGPNVSSPVSAYDHHSWGTPGMPMGMAGGSVPVLTRNISGSSAHSAHSATAPPYAAYPAVPVRQNSMRNSQLAPPQDYVDLERTSVTPFQAEQYVEISKHLNTDVPRGLDTPTVSQIVSEKMDLPPLPPSDHVNETEAADPFADEEAHEQEQGNDSSDTLGMVQDMSFPAPPSPVRTSSSRYARDRVESMPPTLPEIIVQSRVSVTSAYLSDAGSAPHSQTVFMNAELGKGGRDSPMGGNRFPVSPSPLASSFTALPSPPAVAKSFPPVAAAVPEAAPAQEQQQQARPQPKKREPVYSTVYDPEDAYGGF</sequence>
<feature type="region of interest" description="Disordered" evidence="5">
    <location>
        <begin position="410"/>
        <end position="468"/>
    </location>
</feature>
<dbReference type="PANTHER" id="PTHR15549">
    <property type="entry name" value="PAIRED IMMUNOGLOBULIN-LIKE TYPE 2 RECEPTOR"/>
    <property type="match status" value="1"/>
</dbReference>
<evidence type="ECO:0000256" key="6">
    <source>
        <dbReference type="SAM" id="Phobius"/>
    </source>
</evidence>
<feature type="region of interest" description="Disordered" evidence="5">
    <location>
        <begin position="113"/>
        <end position="132"/>
    </location>
</feature>
<keyword evidence="3 6" id="KW-1133">Transmembrane helix</keyword>
<accession>A0AAW0BZZ4</accession>
<keyword evidence="2 6" id="KW-0812">Transmembrane</keyword>
<evidence type="ECO:0000256" key="2">
    <source>
        <dbReference type="ARBA" id="ARBA00022692"/>
    </source>
</evidence>
<gene>
    <name evidence="7" type="ORF">R3P38DRAFT_3187221</name>
</gene>
<evidence type="ECO:0000256" key="3">
    <source>
        <dbReference type="ARBA" id="ARBA00022989"/>
    </source>
</evidence>
<evidence type="ECO:0000313" key="7">
    <source>
        <dbReference type="EMBL" id="KAK7031510.1"/>
    </source>
</evidence>
<feature type="transmembrane region" description="Helical" evidence="6">
    <location>
        <begin position="178"/>
        <end position="203"/>
    </location>
</feature>
<dbReference type="GO" id="GO:0016020">
    <property type="term" value="C:membrane"/>
    <property type="evidence" value="ECO:0007669"/>
    <property type="project" value="UniProtKB-SubCell"/>
</dbReference>
<evidence type="ECO:0000256" key="4">
    <source>
        <dbReference type="ARBA" id="ARBA00023136"/>
    </source>
</evidence>
<evidence type="ECO:0000256" key="5">
    <source>
        <dbReference type="SAM" id="MobiDB-lite"/>
    </source>
</evidence>
<comment type="caution">
    <text evidence="7">The sequence shown here is derived from an EMBL/GenBank/DDBJ whole genome shotgun (WGS) entry which is preliminary data.</text>
</comment>
<dbReference type="Proteomes" id="UP001362999">
    <property type="component" value="Unassembled WGS sequence"/>
</dbReference>
<keyword evidence="8" id="KW-1185">Reference proteome</keyword>
<feature type="compositionally biased region" description="Low complexity" evidence="5">
    <location>
        <begin position="559"/>
        <end position="575"/>
    </location>
</feature>
<dbReference type="EMBL" id="JAWWNJ010000024">
    <property type="protein sequence ID" value="KAK7031510.1"/>
    <property type="molecule type" value="Genomic_DNA"/>
</dbReference>
<evidence type="ECO:0000256" key="1">
    <source>
        <dbReference type="ARBA" id="ARBA00004167"/>
    </source>
</evidence>